<dbReference type="SUPFAM" id="SSF51197">
    <property type="entry name" value="Clavaminate synthase-like"/>
    <property type="match status" value="1"/>
</dbReference>
<dbReference type="GO" id="GO:0046872">
    <property type="term" value="F:metal ion binding"/>
    <property type="evidence" value="ECO:0007669"/>
    <property type="project" value="UniProtKB-KW"/>
</dbReference>
<reference evidence="6 7" key="1">
    <citation type="submission" date="2023-01" db="EMBL/GenBank/DDBJ databases">
        <authorList>
            <person name="Kreplak J."/>
        </authorList>
    </citation>
    <scope>NUCLEOTIDE SEQUENCE [LARGE SCALE GENOMIC DNA]</scope>
</reference>
<dbReference type="Proteomes" id="UP001157006">
    <property type="component" value="Chromosome 4"/>
</dbReference>
<evidence type="ECO:0000259" key="5">
    <source>
        <dbReference type="Pfam" id="PF03171"/>
    </source>
</evidence>
<gene>
    <name evidence="6" type="ORF">VFH_IV079720</name>
</gene>
<evidence type="ECO:0000313" key="6">
    <source>
        <dbReference type="EMBL" id="CAI8608345.1"/>
    </source>
</evidence>
<proteinExistence type="inferred from homology"/>
<evidence type="ECO:0000256" key="3">
    <source>
        <dbReference type="ARBA" id="ARBA00023002"/>
    </source>
</evidence>
<sequence length="224" mass="25050">MGTIDTTKPNLASMLHERKAFDETKVGVKGLVDAGINKIPSFFHHQPDKYHKSNNTNHVVPVIDLADIIDNNQDSRLFSLGHYYPPCPQPELTVGTTNHSDNDFLTVLLQDHIGGVQVLHQDKLIDVKPVSGALIVNVGDLLQLITNDRFKSVEHRVVANHVSPRIYVACFSCHRSSSKLYGPMKELLSEDNPPKYRETTVADYVYYSEARGLDGTSSLTHYKI</sequence>
<dbReference type="Gene3D" id="2.60.120.330">
    <property type="entry name" value="B-lactam Antibiotic, Isopenicillin N Synthase, Chain"/>
    <property type="match status" value="2"/>
</dbReference>
<keyword evidence="3" id="KW-0560">Oxidoreductase</keyword>
<keyword evidence="4" id="KW-0408">Iron</keyword>
<feature type="domain" description="Isopenicillin N synthase-like Fe(2+) 2OG dioxygenase" evidence="5">
    <location>
        <begin position="82"/>
        <end position="173"/>
    </location>
</feature>
<dbReference type="EMBL" id="OX451739">
    <property type="protein sequence ID" value="CAI8608345.1"/>
    <property type="molecule type" value="Genomic_DNA"/>
</dbReference>
<dbReference type="InterPro" id="IPR027443">
    <property type="entry name" value="IPNS-like_sf"/>
</dbReference>
<dbReference type="Pfam" id="PF03171">
    <property type="entry name" value="2OG-FeII_Oxy"/>
    <property type="match status" value="1"/>
</dbReference>
<dbReference type="PANTHER" id="PTHR10209:SF846">
    <property type="entry name" value="OXYGENASE FAMILY OXIDOREDUCTASE, PUTATIVE-RELATED"/>
    <property type="match status" value="1"/>
</dbReference>
<keyword evidence="7" id="KW-1185">Reference proteome</keyword>
<keyword evidence="2" id="KW-0479">Metal-binding</keyword>
<dbReference type="PANTHER" id="PTHR10209">
    <property type="entry name" value="OXIDOREDUCTASE, 2OG-FE II OXYGENASE FAMILY PROTEIN"/>
    <property type="match status" value="1"/>
</dbReference>
<evidence type="ECO:0000256" key="2">
    <source>
        <dbReference type="ARBA" id="ARBA00022723"/>
    </source>
</evidence>
<protein>
    <recommendedName>
        <fullName evidence="5">Isopenicillin N synthase-like Fe(2+) 2OG dioxygenase domain-containing protein</fullName>
    </recommendedName>
</protein>
<evidence type="ECO:0000256" key="4">
    <source>
        <dbReference type="ARBA" id="ARBA00023004"/>
    </source>
</evidence>
<accession>A0AAV1ACE8</accession>
<name>A0AAV1ACE8_VICFA</name>
<organism evidence="6 7">
    <name type="scientific">Vicia faba</name>
    <name type="common">Broad bean</name>
    <name type="synonym">Faba vulgaris</name>
    <dbReference type="NCBI Taxonomy" id="3906"/>
    <lineage>
        <taxon>Eukaryota</taxon>
        <taxon>Viridiplantae</taxon>
        <taxon>Streptophyta</taxon>
        <taxon>Embryophyta</taxon>
        <taxon>Tracheophyta</taxon>
        <taxon>Spermatophyta</taxon>
        <taxon>Magnoliopsida</taxon>
        <taxon>eudicotyledons</taxon>
        <taxon>Gunneridae</taxon>
        <taxon>Pentapetalae</taxon>
        <taxon>rosids</taxon>
        <taxon>fabids</taxon>
        <taxon>Fabales</taxon>
        <taxon>Fabaceae</taxon>
        <taxon>Papilionoideae</taxon>
        <taxon>50 kb inversion clade</taxon>
        <taxon>NPAAA clade</taxon>
        <taxon>Hologalegina</taxon>
        <taxon>IRL clade</taxon>
        <taxon>Fabeae</taxon>
        <taxon>Vicia</taxon>
    </lineage>
</organism>
<evidence type="ECO:0000313" key="7">
    <source>
        <dbReference type="Proteomes" id="UP001157006"/>
    </source>
</evidence>
<evidence type="ECO:0000256" key="1">
    <source>
        <dbReference type="ARBA" id="ARBA00008056"/>
    </source>
</evidence>
<dbReference type="AlphaFoldDB" id="A0AAV1ACE8"/>
<dbReference type="InterPro" id="IPR044861">
    <property type="entry name" value="IPNS-like_FE2OG_OXY"/>
</dbReference>
<dbReference type="GO" id="GO:0016491">
    <property type="term" value="F:oxidoreductase activity"/>
    <property type="evidence" value="ECO:0007669"/>
    <property type="project" value="UniProtKB-KW"/>
</dbReference>
<comment type="similarity">
    <text evidence="1">Belongs to the iron/ascorbate-dependent oxidoreductase family.</text>
</comment>